<gene>
    <name evidence="12" type="ORF">M0R45_025985</name>
</gene>
<keyword evidence="13" id="KW-1185">Reference proteome</keyword>
<comment type="catalytic activity">
    <reaction evidence="10">
        <text>L-seryl-[protein] + ATP = O-phospho-L-seryl-[protein] + ADP + H(+)</text>
        <dbReference type="Rhea" id="RHEA:17989"/>
        <dbReference type="Rhea" id="RHEA-COMP:9863"/>
        <dbReference type="Rhea" id="RHEA-COMP:11604"/>
        <dbReference type="ChEBI" id="CHEBI:15378"/>
        <dbReference type="ChEBI" id="CHEBI:29999"/>
        <dbReference type="ChEBI" id="CHEBI:30616"/>
        <dbReference type="ChEBI" id="CHEBI:83421"/>
        <dbReference type="ChEBI" id="CHEBI:456216"/>
        <dbReference type="EC" id="2.7.11.1"/>
    </reaction>
</comment>
<evidence type="ECO:0000256" key="7">
    <source>
        <dbReference type="ARBA" id="ARBA00022777"/>
    </source>
</evidence>
<dbReference type="InterPro" id="IPR000719">
    <property type="entry name" value="Prot_kinase_dom"/>
</dbReference>
<dbReference type="PROSITE" id="PS50011">
    <property type="entry name" value="PROTEIN_KINASE_DOM"/>
    <property type="match status" value="1"/>
</dbReference>
<comment type="caution">
    <text evidence="12">The sequence shown here is derived from an EMBL/GenBank/DDBJ whole genome shotgun (WGS) entry which is preliminary data.</text>
</comment>
<dbReference type="InterPro" id="IPR011009">
    <property type="entry name" value="Kinase-like_dom_sf"/>
</dbReference>
<dbReference type="Gene3D" id="1.10.510.10">
    <property type="entry name" value="Transferase(Phosphotransferase) domain 1"/>
    <property type="match status" value="1"/>
</dbReference>
<dbReference type="EC" id="2.7.11.1" evidence="1"/>
<dbReference type="Proteomes" id="UP001457282">
    <property type="component" value="Unassembled WGS sequence"/>
</dbReference>
<keyword evidence="6" id="KW-0547">Nucleotide-binding</keyword>
<dbReference type="EMBL" id="JBEDUW010000005">
    <property type="protein sequence ID" value="KAK9928866.1"/>
    <property type="molecule type" value="Genomic_DNA"/>
</dbReference>
<dbReference type="GO" id="GO:0004674">
    <property type="term" value="F:protein serine/threonine kinase activity"/>
    <property type="evidence" value="ECO:0007669"/>
    <property type="project" value="UniProtKB-KW"/>
</dbReference>
<keyword evidence="3" id="KW-0433">Leucine-rich repeat</keyword>
<dbReference type="AlphaFoldDB" id="A0AAW1WXZ0"/>
<evidence type="ECO:0000256" key="2">
    <source>
        <dbReference type="ARBA" id="ARBA00022527"/>
    </source>
</evidence>
<accession>A0AAW1WXZ0</accession>
<evidence type="ECO:0000256" key="8">
    <source>
        <dbReference type="ARBA" id="ARBA00022840"/>
    </source>
</evidence>
<evidence type="ECO:0000256" key="3">
    <source>
        <dbReference type="ARBA" id="ARBA00022614"/>
    </source>
</evidence>
<evidence type="ECO:0000256" key="4">
    <source>
        <dbReference type="ARBA" id="ARBA00022679"/>
    </source>
</evidence>
<keyword evidence="8" id="KW-0067">ATP-binding</keyword>
<evidence type="ECO:0000256" key="9">
    <source>
        <dbReference type="ARBA" id="ARBA00047899"/>
    </source>
</evidence>
<dbReference type="Pfam" id="PF08263">
    <property type="entry name" value="LRRNT_2"/>
    <property type="match status" value="1"/>
</dbReference>
<comment type="catalytic activity">
    <reaction evidence="9">
        <text>L-threonyl-[protein] + ATP = O-phospho-L-threonyl-[protein] + ADP + H(+)</text>
        <dbReference type="Rhea" id="RHEA:46608"/>
        <dbReference type="Rhea" id="RHEA-COMP:11060"/>
        <dbReference type="Rhea" id="RHEA-COMP:11605"/>
        <dbReference type="ChEBI" id="CHEBI:15378"/>
        <dbReference type="ChEBI" id="CHEBI:30013"/>
        <dbReference type="ChEBI" id="CHEBI:30616"/>
        <dbReference type="ChEBI" id="CHEBI:61977"/>
        <dbReference type="ChEBI" id="CHEBI:456216"/>
        <dbReference type="EC" id="2.7.11.1"/>
    </reaction>
</comment>
<dbReference type="PANTHER" id="PTHR48005:SF16">
    <property type="entry name" value="MDIS1-INTERACTING RECEPTOR LIKE KINASE 2-LIKE ISOFORM X1"/>
    <property type="match status" value="1"/>
</dbReference>
<dbReference type="InterPro" id="IPR013210">
    <property type="entry name" value="LRR_N_plant-typ"/>
</dbReference>
<organism evidence="12 13">
    <name type="scientific">Rubus argutus</name>
    <name type="common">Southern blackberry</name>
    <dbReference type="NCBI Taxonomy" id="59490"/>
    <lineage>
        <taxon>Eukaryota</taxon>
        <taxon>Viridiplantae</taxon>
        <taxon>Streptophyta</taxon>
        <taxon>Embryophyta</taxon>
        <taxon>Tracheophyta</taxon>
        <taxon>Spermatophyta</taxon>
        <taxon>Magnoliopsida</taxon>
        <taxon>eudicotyledons</taxon>
        <taxon>Gunneridae</taxon>
        <taxon>Pentapetalae</taxon>
        <taxon>rosids</taxon>
        <taxon>fabids</taxon>
        <taxon>Rosales</taxon>
        <taxon>Rosaceae</taxon>
        <taxon>Rosoideae</taxon>
        <taxon>Rosoideae incertae sedis</taxon>
        <taxon>Rubus</taxon>
    </lineage>
</organism>
<keyword evidence="7" id="KW-0418">Kinase</keyword>
<evidence type="ECO:0000313" key="13">
    <source>
        <dbReference type="Proteomes" id="UP001457282"/>
    </source>
</evidence>
<evidence type="ECO:0000259" key="11">
    <source>
        <dbReference type="PROSITE" id="PS50011"/>
    </source>
</evidence>
<evidence type="ECO:0000256" key="5">
    <source>
        <dbReference type="ARBA" id="ARBA00022737"/>
    </source>
</evidence>
<proteinExistence type="predicted"/>
<keyword evidence="2" id="KW-0723">Serine/threonine-protein kinase</keyword>
<feature type="domain" description="Protein kinase" evidence="11">
    <location>
        <begin position="1"/>
        <end position="242"/>
    </location>
</feature>
<dbReference type="InterPro" id="IPR051420">
    <property type="entry name" value="Ser_Thr_Kinases_DiverseReg"/>
</dbReference>
<protein>
    <recommendedName>
        <fullName evidence="1">non-specific serine/threonine protein kinase</fullName>
        <ecNumber evidence="1">2.7.11.1</ecNumber>
    </recommendedName>
</protein>
<keyword evidence="5" id="KW-0677">Repeat</keyword>
<dbReference type="GO" id="GO:0005524">
    <property type="term" value="F:ATP binding"/>
    <property type="evidence" value="ECO:0007669"/>
    <property type="project" value="UniProtKB-KW"/>
</dbReference>
<dbReference type="PANTHER" id="PTHR48005">
    <property type="entry name" value="LEUCINE RICH REPEAT KINASE 2"/>
    <property type="match status" value="1"/>
</dbReference>
<keyword evidence="4" id="KW-0808">Transferase</keyword>
<evidence type="ECO:0000313" key="12">
    <source>
        <dbReference type="EMBL" id="KAK9928866.1"/>
    </source>
</evidence>
<dbReference type="Pfam" id="PF00069">
    <property type="entry name" value="Pkinase"/>
    <property type="match status" value="1"/>
</dbReference>
<evidence type="ECO:0000256" key="1">
    <source>
        <dbReference type="ARBA" id="ARBA00012513"/>
    </source>
</evidence>
<evidence type="ECO:0000256" key="6">
    <source>
        <dbReference type="ARBA" id="ARBA00022741"/>
    </source>
</evidence>
<evidence type="ECO:0000256" key="10">
    <source>
        <dbReference type="ARBA" id="ARBA00048679"/>
    </source>
</evidence>
<name>A0AAW1WXZ0_RUBAR</name>
<sequence>MKSSSYYCSLASLIFSLYQLISSPNLAFAFSPSNSLTEAQALLKWKASFLNHSSYNHQLDSWVYLPRTKNASNPKTKTNPCIWTGILCNAAGGINRINLTNFSIQDFGTAKFLNPDSTNWTALAGTYGYVAPELAYKMEVNEKCDIYSFGVVTLEIVMGRHPGDLFSSLSSSSSSAALQTHQIPVVDVLDQRISPPTHEVGGEVLSLVKFLNISQLKDYSTLSNPLPLITCGELLALNGFTT</sequence>
<reference evidence="12 13" key="1">
    <citation type="journal article" date="2023" name="G3 (Bethesda)">
        <title>A chromosome-length genome assembly and annotation of blackberry (Rubus argutus, cv. 'Hillquist').</title>
        <authorList>
            <person name="Bruna T."/>
            <person name="Aryal R."/>
            <person name="Dudchenko O."/>
            <person name="Sargent D.J."/>
            <person name="Mead D."/>
            <person name="Buti M."/>
            <person name="Cavallini A."/>
            <person name="Hytonen T."/>
            <person name="Andres J."/>
            <person name="Pham M."/>
            <person name="Weisz D."/>
            <person name="Mascagni F."/>
            <person name="Usai G."/>
            <person name="Natali L."/>
            <person name="Bassil N."/>
            <person name="Fernandez G.E."/>
            <person name="Lomsadze A."/>
            <person name="Armour M."/>
            <person name="Olukolu B."/>
            <person name="Poorten T."/>
            <person name="Britton C."/>
            <person name="Davik J."/>
            <person name="Ashrafi H."/>
            <person name="Aiden E.L."/>
            <person name="Borodovsky M."/>
            <person name="Worthington M."/>
        </authorList>
    </citation>
    <scope>NUCLEOTIDE SEQUENCE [LARGE SCALE GENOMIC DNA]</scope>
    <source>
        <strain evidence="12">PI 553951</strain>
    </source>
</reference>
<dbReference type="SUPFAM" id="SSF56112">
    <property type="entry name" value="Protein kinase-like (PK-like)"/>
    <property type="match status" value="1"/>
</dbReference>